<organism evidence="2 3">
    <name type="scientific">Actinomortierella ambigua</name>
    <dbReference type="NCBI Taxonomy" id="1343610"/>
    <lineage>
        <taxon>Eukaryota</taxon>
        <taxon>Fungi</taxon>
        <taxon>Fungi incertae sedis</taxon>
        <taxon>Mucoromycota</taxon>
        <taxon>Mortierellomycotina</taxon>
        <taxon>Mortierellomycetes</taxon>
        <taxon>Mortierellales</taxon>
        <taxon>Mortierellaceae</taxon>
        <taxon>Actinomortierella</taxon>
    </lineage>
</organism>
<keyword evidence="1" id="KW-0812">Transmembrane</keyword>
<gene>
    <name evidence="2" type="ORF">DFQ27_004406</name>
</gene>
<evidence type="ECO:0000313" key="3">
    <source>
        <dbReference type="Proteomes" id="UP000807716"/>
    </source>
</evidence>
<keyword evidence="3" id="KW-1185">Reference proteome</keyword>
<feature type="transmembrane region" description="Helical" evidence="1">
    <location>
        <begin position="156"/>
        <end position="182"/>
    </location>
</feature>
<name>A0A9P6U3G4_9FUNG</name>
<dbReference type="AlphaFoldDB" id="A0A9P6U3G4"/>
<keyword evidence="1" id="KW-0472">Membrane</keyword>
<dbReference type="Proteomes" id="UP000807716">
    <property type="component" value="Unassembled WGS sequence"/>
</dbReference>
<sequence length="193" mass="21214">MPTQNVYIAITAGFLLSYGFALSSLFMPQWVQYKSPAPVNTVVDHGLWQKCSTLTGDCRRFPQRSWGDCDHDEGRKSVNLCLEWRIADVTAVLSALVGLWVLAGLSTVFYTGERFRQQGWKHILGLIGLYAALQVATMGLIAHVKHESSMFAYGTGYGVAFILSNVSWTFGALLAASVMGYARYAGGYIALQD</sequence>
<feature type="transmembrane region" description="Helical" evidence="1">
    <location>
        <begin position="7"/>
        <end position="27"/>
    </location>
</feature>
<dbReference type="OrthoDB" id="61370at2759"/>
<comment type="caution">
    <text evidence="2">The sequence shown here is derived from an EMBL/GenBank/DDBJ whole genome shotgun (WGS) entry which is preliminary data.</text>
</comment>
<evidence type="ECO:0000313" key="2">
    <source>
        <dbReference type="EMBL" id="KAG0258856.1"/>
    </source>
</evidence>
<feature type="transmembrane region" description="Helical" evidence="1">
    <location>
        <begin position="89"/>
        <end position="111"/>
    </location>
</feature>
<proteinExistence type="predicted"/>
<reference evidence="2" key="1">
    <citation type="journal article" date="2020" name="Fungal Divers.">
        <title>Resolving the Mortierellaceae phylogeny through synthesis of multi-gene phylogenetics and phylogenomics.</title>
        <authorList>
            <person name="Vandepol N."/>
            <person name="Liber J."/>
            <person name="Desiro A."/>
            <person name="Na H."/>
            <person name="Kennedy M."/>
            <person name="Barry K."/>
            <person name="Grigoriev I.V."/>
            <person name="Miller A.N."/>
            <person name="O'Donnell K."/>
            <person name="Stajich J.E."/>
            <person name="Bonito G."/>
        </authorList>
    </citation>
    <scope>NUCLEOTIDE SEQUENCE</scope>
    <source>
        <strain evidence="2">BC1065</strain>
    </source>
</reference>
<keyword evidence="1" id="KW-1133">Transmembrane helix</keyword>
<evidence type="ECO:0000256" key="1">
    <source>
        <dbReference type="SAM" id="Phobius"/>
    </source>
</evidence>
<dbReference type="EMBL" id="JAAAJB010000306">
    <property type="protein sequence ID" value="KAG0258856.1"/>
    <property type="molecule type" value="Genomic_DNA"/>
</dbReference>
<feature type="transmembrane region" description="Helical" evidence="1">
    <location>
        <begin position="123"/>
        <end position="144"/>
    </location>
</feature>
<protein>
    <submittedName>
        <fullName evidence="2">Uncharacterized protein</fullName>
    </submittedName>
</protein>
<accession>A0A9P6U3G4</accession>